<proteinExistence type="predicted"/>
<dbReference type="PANTHER" id="PTHR45749">
    <property type="match status" value="1"/>
</dbReference>
<dbReference type="InterPro" id="IPR025398">
    <property type="entry name" value="DUF4371"/>
</dbReference>
<dbReference type="EMBL" id="VUJU01014401">
    <property type="protein sequence ID" value="KAF0702184.1"/>
    <property type="molecule type" value="Genomic_DNA"/>
</dbReference>
<evidence type="ECO:0008006" key="5">
    <source>
        <dbReference type="Google" id="ProtNLM"/>
    </source>
</evidence>
<dbReference type="InterPro" id="IPR008906">
    <property type="entry name" value="HATC_C_dom"/>
</dbReference>
<keyword evidence="4" id="KW-1185">Reference proteome</keyword>
<dbReference type="Proteomes" id="UP000478052">
    <property type="component" value="Unassembled WGS sequence"/>
</dbReference>
<dbReference type="PANTHER" id="PTHR45749:SF37">
    <property type="entry name" value="OS05G0311600 PROTEIN"/>
    <property type="match status" value="1"/>
</dbReference>
<dbReference type="Pfam" id="PF14291">
    <property type="entry name" value="DUF4371"/>
    <property type="match status" value="1"/>
</dbReference>
<feature type="non-terminal residue" evidence="3">
    <location>
        <position position="626"/>
    </location>
</feature>
<evidence type="ECO:0000313" key="3">
    <source>
        <dbReference type="EMBL" id="KAF0702184.1"/>
    </source>
</evidence>
<feature type="domain" description="DUF4371" evidence="2">
    <location>
        <begin position="36"/>
        <end position="218"/>
    </location>
</feature>
<comment type="caution">
    <text evidence="3">The sequence shown here is derived from an EMBL/GenBank/DDBJ whole genome shotgun (WGS) entry which is preliminary data.</text>
</comment>
<dbReference type="InterPro" id="IPR012337">
    <property type="entry name" value="RNaseH-like_sf"/>
</dbReference>
<dbReference type="GO" id="GO:0046983">
    <property type="term" value="F:protein dimerization activity"/>
    <property type="evidence" value="ECO:0007669"/>
    <property type="project" value="InterPro"/>
</dbReference>
<feature type="non-terminal residue" evidence="3">
    <location>
        <position position="1"/>
    </location>
</feature>
<dbReference type="Pfam" id="PF05699">
    <property type="entry name" value="Dimer_Tnp_hAT"/>
    <property type="match status" value="1"/>
</dbReference>
<evidence type="ECO:0000259" key="2">
    <source>
        <dbReference type="Pfam" id="PF14291"/>
    </source>
</evidence>
<sequence>SKCHLNSTTSLKTATNPNLKSIDTILDEQREDILSQKEIKRLQNREIMKKLIDIVLCLGIGGKPFRGHTEKTNDIHRGLFLDVVRLLRKYDPLFDKHFVSGPQNALYTSNRIQNDLIESINQVIKRQFKNTIANKKVSLIADETSDLGHHEQLSIVIRYYDLQKKCPYEQFICMKRMTQVNSQSIFDVLSDTICEYNIKWENLVSVCFDGASTMSGSTAGVQAKFKEKNPRLYFVHCYGHCLNLVLVDSIGKDNRVTFDFFGYIQLIYTFIEGSCVRHAVFEKIVNITNLKLKTLKSISTTRWACRSEAVSAIKANYSSLLIAINEITDSTNQADVRAKGLGILYHMKSFDFIFALELLDPILCLILKTSTCLQSSTIHLLTAMQLVETLKNTLNSMRNDVSNFDIIYKNSVRFCEDQNIDIPVTRQRRISTKIDYSSHTQHYFTKEQEMRKVYYSTLDNMISALNIRFNQETINIIKSVGMLLNLQISSDDINILTDTFDLEGKVLKTEIDLLKHTADIPNDGKINIDKWIKWLTEPYRGRETIFLNFFKALQIFMAIPVTSCTCERTFSKLSIVKTKLRSTMKQERLDGLLTMFIEQELAYNINVDEVIETFKTLTPIERRMEL</sequence>
<evidence type="ECO:0000259" key="1">
    <source>
        <dbReference type="Pfam" id="PF05699"/>
    </source>
</evidence>
<name>A0A6G0VQB6_APHCR</name>
<accession>A0A6G0VQB6</accession>
<protein>
    <recommendedName>
        <fullName evidence="5">Zinc finger MYM-type protein 1-like</fullName>
    </recommendedName>
</protein>
<dbReference type="OrthoDB" id="6621924at2759"/>
<evidence type="ECO:0000313" key="4">
    <source>
        <dbReference type="Proteomes" id="UP000478052"/>
    </source>
</evidence>
<dbReference type="AlphaFoldDB" id="A0A6G0VQB6"/>
<reference evidence="3 4" key="1">
    <citation type="submission" date="2019-08" db="EMBL/GenBank/DDBJ databases">
        <title>Whole genome of Aphis craccivora.</title>
        <authorList>
            <person name="Voronova N.V."/>
            <person name="Shulinski R.S."/>
            <person name="Bandarenka Y.V."/>
            <person name="Zhorov D.G."/>
            <person name="Warner D."/>
        </authorList>
    </citation>
    <scope>NUCLEOTIDE SEQUENCE [LARGE SCALE GENOMIC DNA]</scope>
    <source>
        <strain evidence="3">180601</strain>
        <tissue evidence="3">Whole Body</tissue>
    </source>
</reference>
<dbReference type="SUPFAM" id="SSF53098">
    <property type="entry name" value="Ribonuclease H-like"/>
    <property type="match status" value="1"/>
</dbReference>
<gene>
    <name evidence="3" type="ORF">FWK35_00038158</name>
</gene>
<feature type="domain" description="HAT C-terminal dimerisation" evidence="1">
    <location>
        <begin position="533"/>
        <end position="601"/>
    </location>
</feature>
<organism evidence="3 4">
    <name type="scientific">Aphis craccivora</name>
    <name type="common">Cowpea aphid</name>
    <dbReference type="NCBI Taxonomy" id="307492"/>
    <lineage>
        <taxon>Eukaryota</taxon>
        <taxon>Metazoa</taxon>
        <taxon>Ecdysozoa</taxon>
        <taxon>Arthropoda</taxon>
        <taxon>Hexapoda</taxon>
        <taxon>Insecta</taxon>
        <taxon>Pterygota</taxon>
        <taxon>Neoptera</taxon>
        <taxon>Paraneoptera</taxon>
        <taxon>Hemiptera</taxon>
        <taxon>Sternorrhyncha</taxon>
        <taxon>Aphidomorpha</taxon>
        <taxon>Aphidoidea</taxon>
        <taxon>Aphididae</taxon>
        <taxon>Aphidini</taxon>
        <taxon>Aphis</taxon>
        <taxon>Aphis</taxon>
    </lineage>
</organism>